<dbReference type="EMBL" id="POTW01000001">
    <property type="protein sequence ID" value="PZF86710.1"/>
    <property type="molecule type" value="Genomic_DNA"/>
</dbReference>
<accession>A0A2W2BN40</accession>
<organism evidence="3 4">
    <name type="scientific">Jiangella anatolica</name>
    <dbReference type="NCBI Taxonomy" id="2670374"/>
    <lineage>
        <taxon>Bacteria</taxon>
        <taxon>Bacillati</taxon>
        <taxon>Actinomycetota</taxon>
        <taxon>Actinomycetes</taxon>
        <taxon>Jiangellales</taxon>
        <taxon>Jiangellaceae</taxon>
        <taxon>Jiangella</taxon>
    </lineage>
</organism>
<evidence type="ECO:0000313" key="4">
    <source>
        <dbReference type="Proteomes" id="UP000248764"/>
    </source>
</evidence>
<dbReference type="PIRSF" id="PIRSF012702">
    <property type="entry name" value="UCP012702"/>
    <property type="match status" value="1"/>
</dbReference>
<evidence type="ECO:0000259" key="1">
    <source>
        <dbReference type="Pfam" id="PF07171"/>
    </source>
</evidence>
<dbReference type="Pfam" id="PF07364">
    <property type="entry name" value="DUF1485"/>
    <property type="match status" value="1"/>
</dbReference>
<evidence type="ECO:0000259" key="2">
    <source>
        <dbReference type="Pfam" id="PF07364"/>
    </source>
</evidence>
<dbReference type="Proteomes" id="UP000248764">
    <property type="component" value="Unassembled WGS sequence"/>
</dbReference>
<evidence type="ECO:0000313" key="3">
    <source>
        <dbReference type="EMBL" id="PZF86710.1"/>
    </source>
</evidence>
<comment type="caution">
    <text evidence="3">The sequence shown here is derived from an EMBL/GenBank/DDBJ whole genome shotgun (WGS) entry which is preliminary data.</text>
</comment>
<dbReference type="RefSeq" id="WP_111252709.1">
    <property type="nucleotide sequence ID" value="NZ_POTW01000001.1"/>
</dbReference>
<feature type="domain" description="Microcystin LR degradation protein MlrC N-terminal" evidence="2">
    <location>
        <begin position="2"/>
        <end position="291"/>
    </location>
</feature>
<reference evidence="3 4" key="1">
    <citation type="submission" date="2018-01" db="EMBL/GenBank/DDBJ databases">
        <title>Draft genome sequence of Jiangella sp. GTF31.</title>
        <authorList>
            <person name="Sahin N."/>
            <person name="Ay H."/>
            <person name="Saygin H."/>
        </authorList>
    </citation>
    <scope>NUCLEOTIDE SEQUENCE [LARGE SCALE GENOMIC DNA]</scope>
    <source>
        <strain evidence="3 4">GTF31</strain>
    </source>
</reference>
<sequence>MRLALVGFGHEANTFAPSAATLAAWRLAGILEGEEIRDRHERSESILAGYFGYAAEDPAAEVVPLAYSWITPTGASTAEAFEHLTGLMLARLRDQGPWDGVLLPQHGAAVADGHPDADGEFLRRVRAAVGPDVPIGVTLDLHANISRQLVEHADVVTVYQTNPHVDAREQGLACARLLARTIRGEIRPVLALAQLPLAAGILRMGTGQEPMRGLLALAREQERRPGVLSVSLVEGFPYADVAEMGMSVVAVADADPALAADAARTVAAATWERRAEFVGTAPGTEEAMRQAGAAADGADGPVLVLDMGDNVGGGSPGDSTHVLHAARRLGVKGVAQCVYDPAVALSCAAAGVGARVDLTVGGKVDDRHGEPFPIRGEVIAVTDGRFEDTTATHAGARVFDLGTSAGVRTDDGFLLALHSRPEGTWSRLQFSTLGIDPAAVPIIVAKGVHAPRAAFEPIASRLIWADTPGSTSADPSVFEFGHRRRPMYPFEPAARFDPESVR</sequence>
<name>A0A2W2BN40_9ACTN</name>
<dbReference type="InterPro" id="IPR015995">
    <property type="entry name" value="MlrC_N"/>
</dbReference>
<dbReference type="InterPro" id="IPR009197">
    <property type="entry name" value="MlrC"/>
</dbReference>
<keyword evidence="4" id="KW-1185">Reference proteome</keyword>
<dbReference type="AlphaFoldDB" id="A0A2W2BN40"/>
<proteinExistence type="predicted"/>
<dbReference type="Pfam" id="PF07171">
    <property type="entry name" value="MlrC_C"/>
    <property type="match status" value="1"/>
</dbReference>
<dbReference type="InterPro" id="IPR010799">
    <property type="entry name" value="MlrC_C"/>
</dbReference>
<protein>
    <submittedName>
        <fullName evidence="3">MlrC domain protein</fullName>
    </submittedName>
</protein>
<gene>
    <name evidence="3" type="ORF">C1I92_00620</name>
</gene>
<feature type="domain" description="Microcystin LR degradation protein MlrC C-terminal" evidence="1">
    <location>
        <begin position="304"/>
        <end position="480"/>
    </location>
</feature>